<feature type="domain" description="Thiopeptide-type bacteriocin biosynthesis" evidence="2">
    <location>
        <begin position="726"/>
        <end position="983"/>
    </location>
</feature>
<evidence type="ECO:0000259" key="2">
    <source>
        <dbReference type="Pfam" id="PF14028"/>
    </source>
</evidence>
<dbReference type="Pfam" id="PF14028">
    <property type="entry name" value="Lant_dehydr_C"/>
    <property type="match status" value="1"/>
</dbReference>
<evidence type="ECO:0000313" key="3">
    <source>
        <dbReference type="EMBL" id="MBB5620537.1"/>
    </source>
</evidence>
<dbReference type="RefSeq" id="WP_183866554.1">
    <property type="nucleotide sequence ID" value="NZ_JACHCF010000003.1"/>
</dbReference>
<organism evidence="3 4">
    <name type="scientific">Pedobacter cryoconitis</name>
    <dbReference type="NCBI Taxonomy" id="188932"/>
    <lineage>
        <taxon>Bacteria</taxon>
        <taxon>Pseudomonadati</taxon>
        <taxon>Bacteroidota</taxon>
        <taxon>Sphingobacteriia</taxon>
        <taxon>Sphingobacteriales</taxon>
        <taxon>Sphingobacteriaceae</taxon>
        <taxon>Pedobacter</taxon>
    </lineage>
</organism>
<reference evidence="3 4" key="1">
    <citation type="submission" date="2020-08" db="EMBL/GenBank/DDBJ databases">
        <title>Genomic Encyclopedia of Type Strains, Phase IV (KMG-V): Genome sequencing to study the core and pangenomes of soil and plant-associated prokaryotes.</title>
        <authorList>
            <person name="Whitman W."/>
        </authorList>
    </citation>
    <scope>NUCLEOTIDE SEQUENCE [LARGE SCALE GENOMIC DNA]</scope>
    <source>
        <strain evidence="3 4">MP7CTX6</strain>
    </source>
</reference>
<sequence>MSEFIVDPFLLVRAPAYSYENFNESFLQQVLTTDFFRASLFFASQTLYIELKKKNFDYTQFNEQVKTTLWKYLNRMCFRPLPYGLFSSFSLAMWTSEQQSMLFSGRGQLTAIPDFVSVLDYVKTLKQEDLPFVKYHTNNSMYTVAGELYFVSQAYTEQANYVIVHLKVVPGLKELLKFISRGQRKDAILNYLIAKYGEDAGAEDYFKHLVNGQVIVSELMPNVTGMLYSERCSSLLKAYTQFDLNAIKTFSFGICNQNQALPELNTHLEEVIDRNENNAPYSLYQREISGGLSENVHPEFISLLKNLNKLTTDHNEGGMNKFKAAFVKKYDRREVALMEVMDPGVGIGYENLASAFDNQNDEFIEDLKKPVDSVRKVNWGETEIMLFEKWNNLSRSGSDKIMLSQEDINQLPESKSLLPPGMFILFKNVDHELWIDEIGGVSGIELGGRFGINDPAVNQKLKSICEQEMAINNDFIFAEIAFSPTSKASNIKQRAHFFPYEIPILTHSTRSEKETIRLNDLVISIVGNTILLRSIKLNRFIIPRLSSAYNVTLTGIPVFRFLCELQYQGVKTRLSFSLANLFPNLNYYPRVQLGNNVLSPATWIINQDKINKIVTQDIDLVENLHLPAYFTLHERDNFLVFNKNNKDDLDMFRKCIRNKKSIIVKEYVFPENADLLDTEKQPYMSQCIACVVNKSKVYVTPRSKTDINRAIKKLGVKRTFFPGEQWLYLKLYAHDSLVDAILMNSILPVIQKYKNKNSGFKWFFIRYNDPEPHLRLRFFINENSVPDLLSELNSQLKPFYRSGKIAEVLVDTYQRELERYSVELIEEIESFFYRDSEYILSAFQSGGVRTRFKLNFAIHSVLLMVRCFIKDKKQRIAFFNIMLDGFAAEFNNRDKEAGRKMDLKYRNFQSELIDNEQFSILLNNKYYPDFNQILISLSEKLLNWKPEDKYSLIASLIHMHMNRTFESHPREYECLAYHFMKKHQAYLNYTTNDEF</sequence>
<evidence type="ECO:0000259" key="1">
    <source>
        <dbReference type="Pfam" id="PF04738"/>
    </source>
</evidence>
<dbReference type="InterPro" id="IPR023809">
    <property type="entry name" value="Thiopep_bacteriocin_synth_dom"/>
</dbReference>
<dbReference type="Pfam" id="PF04738">
    <property type="entry name" value="Lant_dehydr_N"/>
    <property type="match status" value="1"/>
</dbReference>
<gene>
    <name evidence="3" type="ORF">HDE69_001586</name>
</gene>
<dbReference type="AlphaFoldDB" id="A0A7W8YRW6"/>
<accession>A0A7W8YRW6</accession>
<dbReference type="NCBIfam" id="TIGR03891">
    <property type="entry name" value="thiopep_ocin"/>
    <property type="match status" value="1"/>
</dbReference>
<name>A0A7W8YRW6_9SPHI</name>
<dbReference type="EMBL" id="JACHCF010000003">
    <property type="protein sequence ID" value="MBB5620537.1"/>
    <property type="molecule type" value="Genomic_DNA"/>
</dbReference>
<comment type="caution">
    <text evidence="3">The sequence shown here is derived from an EMBL/GenBank/DDBJ whole genome shotgun (WGS) entry which is preliminary data.</text>
</comment>
<dbReference type="Proteomes" id="UP000537718">
    <property type="component" value="Unassembled WGS sequence"/>
</dbReference>
<feature type="domain" description="Lantibiotic dehydratase N-terminal" evidence="1">
    <location>
        <begin position="36"/>
        <end position="649"/>
    </location>
</feature>
<evidence type="ECO:0000313" key="4">
    <source>
        <dbReference type="Proteomes" id="UP000537718"/>
    </source>
</evidence>
<dbReference type="InterPro" id="IPR006827">
    <property type="entry name" value="Lant_deHydtase_N"/>
</dbReference>
<proteinExistence type="predicted"/>
<protein>
    <submittedName>
        <fullName evidence="3">Thiopeptide-type bacteriocin biosynthesis protein</fullName>
    </submittedName>
</protein>